<organism evidence="2 3">
    <name type="scientific">Bacteroides cellulosilyticus</name>
    <dbReference type="NCBI Taxonomy" id="246787"/>
    <lineage>
        <taxon>Bacteria</taxon>
        <taxon>Pseudomonadati</taxon>
        <taxon>Bacteroidota</taxon>
        <taxon>Bacteroidia</taxon>
        <taxon>Bacteroidales</taxon>
        <taxon>Bacteroidaceae</taxon>
        <taxon>Bacteroides</taxon>
    </lineage>
</organism>
<reference evidence="2 3" key="1">
    <citation type="journal article" date="2015" name="Science">
        <title>Genetic determinants of in vivo fitness and diet responsiveness in multiple human gut Bacteroides.</title>
        <authorList>
            <person name="Wu M."/>
            <person name="McNulty N.P."/>
            <person name="Rodionov D.A."/>
            <person name="Khoroshkin M.S."/>
            <person name="Griffin N.W."/>
            <person name="Cheng J."/>
            <person name="Latreille P."/>
            <person name="Kerstetter R.A."/>
            <person name="Terrapon N."/>
            <person name="Henrissat B."/>
            <person name="Osterman A.L."/>
            <person name="Gordon J.I."/>
        </authorList>
    </citation>
    <scope>NUCLEOTIDE SEQUENCE [LARGE SCALE GENOMIC DNA]</scope>
    <source>
        <strain evidence="2 3">WH2</strain>
    </source>
</reference>
<dbReference type="Gene3D" id="2.30.110.50">
    <property type="match status" value="1"/>
</dbReference>
<evidence type="ECO:0000259" key="1">
    <source>
        <dbReference type="Pfam" id="PF04717"/>
    </source>
</evidence>
<dbReference type="RefSeq" id="WP_029427207.1">
    <property type="nucleotide sequence ID" value="NZ_CP012801.1"/>
</dbReference>
<gene>
    <name evidence="2" type="ORF">BcellWH2_03975</name>
</gene>
<dbReference type="Gene3D" id="3.55.50.10">
    <property type="entry name" value="Baseplate protein-like domains"/>
    <property type="match status" value="1"/>
</dbReference>
<accession>A0A0N7IFU7</accession>
<evidence type="ECO:0000313" key="2">
    <source>
        <dbReference type="EMBL" id="ALJ61195.1"/>
    </source>
</evidence>
<dbReference type="SUPFAM" id="SSF69349">
    <property type="entry name" value="Phage fibre proteins"/>
    <property type="match status" value="1"/>
</dbReference>
<protein>
    <submittedName>
        <fullName evidence="2">Phage late control gene D protein (GPD)</fullName>
    </submittedName>
</protein>
<sequence>MAESPSVHKDRVLACSVYCNGSKLKDEYALVSAMVHQELNRIGKATLKFNAGNMDKQTFDESDADLFKPGNTIRLDAGDIDKEDTLFDGVIIGLRIITDRDFRSYMLVECRDYAYSATQGRKNRIFEKKKDCDIIKEVLLAYGSVEVDSTPYQHPTLVQYYCSDWDFALSRADANGLFIFTDGSKIKVKKPDVSASPVLTVTYGVDLTAFDLELSADDQFTQYEAMSWDPATQKAVKVSASSPSLNKQGDLQPKNIATGDSFLLQTDAPTDEKALKQWADGMALKAGLARYQGSCSFYGSAKVVPGCIIELKGLGKRFNGNLFVGSVTHTIENNEWMTEAGAGVSSLNITDETDVVSPSASGFLPGLQGLHAAVVRKLDGDPLKEYRIQIELPWMDGKNKLLWARLSTMYATNASGNFFLPEPDDEVVVGFMNEDPGHPVILSGVYGEKHKPPYEYEAKNNTKAIVTREKMRIEFNEEKKVITISTPGKNTVEISDDDKHIKLTDQNKNEIVMNSSGISLSSAKDITLKAKGAITIEATSKINATAKQDVSLEGLNVKMEAKVSATVKGNAKAELSASGQTTVKGAMVMIN</sequence>
<name>A0A0N7IFU7_9BACE</name>
<dbReference type="KEGG" id="bcel:BcellWH2_03975"/>
<dbReference type="Pfam" id="PF05954">
    <property type="entry name" value="Phage_GPD"/>
    <property type="match status" value="1"/>
</dbReference>
<dbReference type="Proteomes" id="UP000061809">
    <property type="component" value="Chromosome"/>
</dbReference>
<dbReference type="SUPFAM" id="SSF69255">
    <property type="entry name" value="gp5 N-terminal domain-like"/>
    <property type="match status" value="1"/>
</dbReference>
<dbReference type="EMBL" id="CP012801">
    <property type="protein sequence ID" value="ALJ61195.1"/>
    <property type="molecule type" value="Genomic_DNA"/>
</dbReference>
<dbReference type="InterPro" id="IPR006531">
    <property type="entry name" value="Gp5/Vgr_OB"/>
</dbReference>
<dbReference type="Pfam" id="PF04717">
    <property type="entry name" value="Phage_base_V"/>
    <property type="match status" value="1"/>
</dbReference>
<dbReference type="NCBIfam" id="TIGR01646">
    <property type="entry name" value="vgr_GE"/>
    <property type="match status" value="1"/>
</dbReference>
<dbReference type="InterPro" id="IPR037026">
    <property type="entry name" value="Vgr_OB-fold_dom_sf"/>
</dbReference>
<feature type="domain" description="Gp5/Type VI secretion system Vgr protein OB-fold" evidence="1">
    <location>
        <begin position="373"/>
        <end position="446"/>
    </location>
</feature>
<dbReference type="InterPro" id="IPR006533">
    <property type="entry name" value="T6SS_Vgr_RhsGE"/>
</dbReference>
<evidence type="ECO:0000313" key="3">
    <source>
        <dbReference type="Proteomes" id="UP000061809"/>
    </source>
</evidence>
<dbReference type="SUPFAM" id="SSF69279">
    <property type="entry name" value="Phage tail proteins"/>
    <property type="match status" value="1"/>
</dbReference>
<proteinExistence type="predicted"/>
<dbReference type="Gene3D" id="2.40.50.230">
    <property type="entry name" value="Gp5 N-terminal domain"/>
    <property type="match status" value="1"/>
</dbReference>
<dbReference type="AlphaFoldDB" id="A0A0N7IFU7"/>
<dbReference type="PATRIC" id="fig|246787.4.peg.4113"/>